<organism evidence="1 2">
    <name type="scientific">Candidatus Promineifilum breve</name>
    <dbReference type="NCBI Taxonomy" id="1806508"/>
    <lineage>
        <taxon>Bacteria</taxon>
        <taxon>Bacillati</taxon>
        <taxon>Chloroflexota</taxon>
        <taxon>Ardenticatenia</taxon>
        <taxon>Candidatus Promineifilales</taxon>
        <taxon>Candidatus Promineifilaceae</taxon>
        <taxon>Candidatus Promineifilum</taxon>
    </lineage>
</organism>
<evidence type="ECO:0000313" key="1">
    <source>
        <dbReference type="EMBL" id="CUS05069.2"/>
    </source>
</evidence>
<dbReference type="EMBL" id="LN890655">
    <property type="protein sequence ID" value="CUS05069.2"/>
    <property type="molecule type" value="Genomic_DNA"/>
</dbReference>
<protein>
    <submittedName>
        <fullName evidence="1">Uncharacterized protein</fullName>
    </submittedName>
</protein>
<reference evidence="1" key="1">
    <citation type="submission" date="2016-01" db="EMBL/GenBank/DDBJ databases">
        <authorList>
            <person name="Mcilroy J.S."/>
            <person name="Karst M S."/>
            <person name="Albertsen M."/>
        </authorList>
    </citation>
    <scope>NUCLEOTIDE SEQUENCE</scope>
    <source>
        <strain evidence="1">Cfx-K</strain>
    </source>
</reference>
<evidence type="ECO:0000313" key="2">
    <source>
        <dbReference type="Proteomes" id="UP000215027"/>
    </source>
</evidence>
<dbReference type="Proteomes" id="UP000215027">
    <property type="component" value="Chromosome I"/>
</dbReference>
<sequence length="52" mass="5832">MRRQLLAPYNRPKEWLLKLGNLAKALGANTHLILLSGLAVTKLFDASTNHYV</sequence>
<dbReference type="KEGG" id="pbf:CFX0092_A3191"/>
<name>A0A160T6B3_9CHLR</name>
<accession>A0A160T6B3</accession>
<gene>
    <name evidence="1" type="ORF">CFX0092_A3191</name>
</gene>
<keyword evidence="2" id="KW-1185">Reference proteome</keyword>
<dbReference type="AlphaFoldDB" id="A0A160T6B3"/>
<proteinExistence type="predicted"/>